<dbReference type="OrthoDB" id="2955631at2"/>
<accession>A0A5C8HW33</accession>
<feature type="transmembrane region" description="Helical" evidence="1">
    <location>
        <begin position="64"/>
        <end position="87"/>
    </location>
</feature>
<feature type="transmembrane region" description="Helical" evidence="1">
    <location>
        <begin position="20"/>
        <end position="44"/>
    </location>
</feature>
<keyword evidence="1" id="KW-0812">Transmembrane</keyword>
<name>A0A5C8HW33_9MICO</name>
<organism evidence="2 3">
    <name type="scientific">Microbacterium hatanonis</name>
    <dbReference type="NCBI Taxonomy" id="404366"/>
    <lineage>
        <taxon>Bacteria</taxon>
        <taxon>Bacillati</taxon>
        <taxon>Actinomycetota</taxon>
        <taxon>Actinomycetes</taxon>
        <taxon>Micrococcales</taxon>
        <taxon>Microbacteriaceae</taxon>
        <taxon>Microbacterium</taxon>
    </lineage>
</organism>
<sequence length="419" mass="44885">MSSRPRGTIGSFLARLTRTVWVRATLFALIAVLFALAAGFIGAVVPFRLVIELGQNSVGSLLQIIATAMLTATTFSITAMVTAYSSATTIATPRSTQLLIADPTSQNALSTFVGAFVFSMVGIIALSTGYYNDQGRTILFLGTLVIVAVIVVTLMRWIAHLAQFGRMADVIDRVERAAAASLTAYAAAPTLGARPLTAVPVDAVPLWADEVGYVTRIDVAALDREAGKAGAQVFVGTTPGRQADRLHPLAHVSGAVDEAGLSAMRRAFRLTPHRDYEQDPRLGVIALAEIGSRALSPATNDPGTAIEVVSAFHRVFTVALEADPDPEVHFEHVWIEAPRLETLVTDAVRPLARDGAGIVEVQIRLQKCLAGLAAVSAQHRHVFIAAADDALRRAKRAMHRDDFRIVRSAAREAWALRAR</sequence>
<dbReference type="RefSeq" id="WP_147894705.1">
    <property type="nucleotide sequence ID" value="NZ_BAAANR010000001.1"/>
</dbReference>
<comment type="caution">
    <text evidence="2">The sequence shown here is derived from an EMBL/GenBank/DDBJ whole genome shotgun (WGS) entry which is preliminary data.</text>
</comment>
<feature type="transmembrane region" description="Helical" evidence="1">
    <location>
        <begin position="108"/>
        <end position="131"/>
    </location>
</feature>
<dbReference type="EMBL" id="VRSV01000002">
    <property type="protein sequence ID" value="TXK09492.1"/>
    <property type="molecule type" value="Genomic_DNA"/>
</dbReference>
<dbReference type="AlphaFoldDB" id="A0A5C8HW33"/>
<evidence type="ECO:0000313" key="3">
    <source>
        <dbReference type="Proteomes" id="UP000321034"/>
    </source>
</evidence>
<reference evidence="2 3" key="1">
    <citation type="submission" date="2019-08" db="EMBL/GenBank/DDBJ databases">
        <authorList>
            <person name="Dong K."/>
        </authorList>
    </citation>
    <scope>NUCLEOTIDE SEQUENCE [LARGE SCALE GENOMIC DNA]</scope>
    <source>
        <strain evidence="2 3">JCM14558</strain>
    </source>
</reference>
<dbReference type="InterPro" id="IPR018723">
    <property type="entry name" value="DUF2254_membrane"/>
</dbReference>
<keyword evidence="1" id="KW-0472">Membrane</keyword>
<protein>
    <submittedName>
        <fullName evidence="2">DUF2254 domain-containing protein</fullName>
    </submittedName>
</protein>
<proteinExistence type="predicted"/>
<keyword evidence="3" id="KW-1185">Reference proteome</keyword>
<evidence type="ECO:0000313" key="2">
    <source>
        <dbReference type="EMBL" id="TXK09492.1"/>
    </source>
</evidence>
<gene>
    <name evidence="2" type="ORF">FVP77_11235</name>
</gene>
<dbReference type="Pfam" id="PF10011">
    <property type="entry name" value="DUF2254"/>
    <property type="match status" value="1"/>
</dbReference>
<dbReference type="Proteomes" id="UP000321034">
    <property type="component" value="Unassembled WGS sequence"/>
</dbReference>
<evidence type="ECO:0000256" key="1">
    <source>
        <dbReference type="SAM" id="Phobius"/>
    </source>
</evidence>
<keyword evidence="1" id="KW-1133">Transmembrane helix</keyword>
<feature type="transmembrane region" description="Helical" evidence="1">
    <location>
        <begin position="137"/>
        <end position="159"/>
    </location>
</feature>